<evidence type="ECO:0000256" key="3">
    <source>
        <dbReference type="ARBA" id="ARBA00022452"/>
    </source>
</evidence>
<evidence type="ECO:0000256" key="4">
    <source>
        <dbReference type="ARBA" id="ARBA00022692"/>
    </source>
</evidence>
<keyword evidence="2 8" id="KW-0813">Transport</keyword>
<evidence type="ECO:0000256" key="2">
    <source>
        <dbReference type="ARBA" id="ARBA00022448"/>
    </source>
</evidence>
<comment type="subcellular location">
    <subcellularLocation>
        <location evidence="1 8">Cell outer membrane</location>
        <topology evidence="1 8">Multi-pass membrane protein</topology>
    </subcellularLocation>
</comment>
<dbReference type="SUPFAM" id="SSF49464">
    <property type="entry name" value="Carboxypeptidase regulatory domain-like"/>
    <property type="match status" value="1"/>
</dbReference>
<organism evidence="12 13">
    <name type="scientific">Acidiluteibacter ferrifornacis</name>
    <dbReference type="NCBI Taxonomy" id="2692424"/>
    <lineage>
        <taxon>Bacteria</taxon>
        <taxon>Pseudomonadati</taxon>
        <taxon>Bacteroidota</taxon>
        <taxon>Flavobacteriia</taxon>
        <taxon>Flavobacteriales</taxon>
        <taxon>Cryomorphaceae</taxon>
        <taxon>Acidiluteibacter</taxon>
    </lineage>
</organism>
<evidence type="ECO:0000256" key="8">
    <source>
        <dbReference type="PROSITE-ProRule" id="PRU01360"/>
    </source>
</evidence>
<evidence type="ECO:0000313" key="13">
    <source>
        <dbReference type="Proteomes" id="UP000470771"/>
    </source>
</evidence>
<evidence type="ECO:0000256" key="6">
    <source>
        <dbReference type="ARBA" id="ARBA00023136"/>
    </source>
</evidence>
<dbReference type="Pfam" id="PF00593">
    <property type="entry name" value="TonB_dep_Rec_b-barrel"/>
    <property type="match status" value="1"/>
</dbReference>
<reference evidence="12 13" key="1">
    <citation type="submission" date="2019-12" db="EMBL/GenBank/DDBJ databases">
        <authorList>
            <person name="Zhao J."/>
        </authorList>
    </citation>
    <scope>NUCLEOTIDE SEQUENCE [LARGE SCALE GENOMIC DNA]</scope>
    <source>
        <strain evidence="12 13">S-15</strain>
    </source>
</reference>
<dbReference type="AlphaFoldDB" id="A0A6N9NJX7"/>
<evidence type="ECO:0000259" key="10">
    <source>
        <dbReference type="Pfam" id="PF00593"/>
    </source>
</evidence>
<evidence type="ECO:0000256" key="1">
    <source>
        <dbReference type="ARBA" id="ARBA00004571"/>
    </source>
</evidence>
<dbReference type="Gene3D" id="2.60.40.1120">
    <property type="entry name" value="Carboxypeptidase-like, regulatory domain"/>
    <property type="match status" value="1"/>
</dbReference>
<dbReference type="Gene3D" id="2.170.130.10">
    <property type="entry name" value="TonB-dependent receptor, plug domain"/>
    <property type="match status" value="1"/>
</dbReference>
<evidence type="ECO:0000256" key="9">
    <source>
        <dbReference type="RuleBase" id="RU003357"/>
    </source>
</evidence>
<name>A0A6N9NJX7_9FLAO</name>
<comment type="caution">
    <text evidence="12">The sequence shown here is derived from an EMBL/GenBank/DDBJ whole genome shotgun (WGS) entry which is preliminary data.</text>
</comment>
<keyword evidence="7 8" id="KW-0998">Cell outer membrane</keyword>
<proteinExistence type="inferred from homology"/>
<protein>
    <submittedName>
        <fullName evidence="12">TonB-dependent receptor</fullName>
    </submittedName>
</protein>
<dbReference type="InterPro" id="IPR008969">
    <property type="entry name" value="CarboxyPept-like_regulatory"/>
</dbReference>
<dbReference type="InterPro" id="IPR012910">
    <property type="entry name" value="Plug_dom"/>
</dbReference>
<dbReference type="Gene3D" id="2.40.170.20">
    <property type="entry name" value="TonB-dependent receptor, beta-barrel domain"/>
    <property type="match status" value="1"/>
</dbReference>
<dbReference type="Pfam" id="PF13715">
    <property type="entry name" value="CarbopepD_reg_2"/>
    <property type="match status" value="1"/>
</dbReference>
<sequence length="746" mass="84284">MGKVMDEHDHSDLSYSTIYVIENEIGVSANFEGEYRIENLCIGTYHIIISHIGCAPDTVVVDINSNLILQNFELEHHAEELSEVEIISFKRRKHGVISQDVNPSENQEVMQSIASVAATLNGVTMLQSGANVTKPIIHGLHSNRVAIVNNGLTLEGQNWGEEHAPEIDPFTIADLKVVKGASAMKYGAGAIGGALISVPKKLPDSSGVNGLIFLGASSNNKKGVGSMRLEGQFESLPHFSWALQGSLKKSGSIRTPNYYLNNTGSEEYNYSWHLGYQKKRLKTEMYYSQVNNNIGIFSGAHIGNLTDLEDAINRDAPREEDQGSFSYSIDRPYQHVEHETIQWKTNYQLNDSSSLELQLSRQFNIREEYDKHLSRGISEEEEGYPEFAVNLETYQAQLAWKFPFLKQFKTEIGGKFQTQENVLKGSRSFIPSYNGRSIGGYIVSNLRKDIWNVNSGFRFDYNALDVDRYINRAYQIDKVKFTTVSGSIEVDRIISEKWTGGVNATFAQRAPGINELYSSGLHHGVAALEYGDENLMVESSYKFSASAIYQTSQWTFDALAYTNWIQNFIYLQPDGTALTVRGAFPVFQYKQVDATLNGLDLSLNYDFNKAISFYSKSSLLWAQNRSIDEPLIFMPSNRIDFGFNYRFLKMWKKVNPSFGAGLNHVFEQNRVPEGVDFTEAPEAYTLIQLKGGLEIPFEKQTIKLDIAINNVLNTVYRDYMNRFRYYADEMGRNVTLSLKVPFTLMK</sequence>
<dbReference type="GO" id="GO:0044718">
    <property type="term" value="P:siderophore transmembrane transport"/>
    <property type="evidence" value="ECO:0007669"/>
    <property type="project" value="TreeGrafter"/>
</dbReference>
<dbReference type="GO" id="GO:0009279">
    <property type="term" value="C:cell outer membrane"/>
    <property type="evidence" value="ECO:0007669"/>
    <property type="project" value="UniProtKB-SubCell"/>
</dbReference>
<keyword evidence="6 8" id="KW-0472">Membrane</keyword>
<dbReference type="PANTHER" id="PTHR30069">
    <property type="entry name" value="TONB-DEPENDENT OUTER MEMBRANE RECEPTOR"/>
    <property type="match status" value="1"/>
</dbReference>
<dbReference type="InterPro" id="IPR037066">
    <property type="entry name" value="Plug_dom_sf"/>
</dbReference>
<feature type="domain" description="TonB-dependent receptor-like beta-barrel" evidence="10">
    <location>
        <begin position="306"/>
        <end position="711"/>
    </location>
</feature>
<keyword evidence="12" id="KW-0675">Receptor</keyword>
<dbReference type="Pfam" id="PF07715">
    <property type="entry name" value="Plug"/>
    <property type="match status" value="1"/>
</dbReference>
<dbReference type="PROSITE" id="PS52016">
    <property type="entry name" value="TONB_DEPENDENT_REC_3"/>
    <property type="match status" value="1"/>
</dbReference>
<evidence type="ECO:0000256" key="5">
    <source>
        <dbReference type="ARBA" id="ARBA00023077"/>
    </source>
</evidence>
<evidence type="ECO:0000259" key="11">
    <source>
        <dbReference type="Pfam" id="PF07715"/>
    </source>
</evidence>
<accession>A0A6N9NJX7</accession>
<comment type="similarity">
    <text evidence="8 9">Belongs to the TonB-dependent receptor family.</text>
</comment>
<keyword evidence="4 8" id="KW-0812">Transmembrane</keyword>
<keyword evidence="5 9" id="KW-0798">TonB box</keyword>
<keyword evidence="3 8" id="KW-1134">Transmembrane beta strand</keyword>
<feature type="domain" description="TonB-dependent receptor plug" evidence="11">
    <location>
        <begin position="110"/>
        <end position="194"/>
    </location>
</feature>
<dbReference type="GO" id="GO:0015344">
    <property type="term" value="F:siderophore uptake transmembrane transporter activity"/>
    <property type="evidence" value="ECO:0007669"/>
    <property type="project" value="TreeGrafter"/>
</dbReference>
<dbReference type="SUPFAM" id="SSF56935">
    <property type="entry name" value="Porins"/>
    <property type="match status" value="1"/>
</dbReference>
<dbReference type="InterPro" id="IPR000531">
    <property type="entry name" value="Beta-barrel_TonB"/>
</dbReference>
<gene>
    <name evidence="12" type="ORF">GQN54_12780</name>
</gene>
<dbReference type="InterPro" id="IPR039426">
    <property type="entry name" value="TonB-dep_rcpt-like"/>
</dbReference>
<dbReference type="EMBL" id="WWNE01000012">
    <property type="protein sequence ID" value="NBG66996.1"/>
    <property type="molecule type" value="Genomic_DNA"/>
</dbReference>
<evidence type="ECO:0000256" key="7">
    <source>
        <dbReference type="ARBA" id="ARBA00023237"/>
    </source>
</evidence>
<keyword evidence="13" id="KW-1185">Reference proteome</keyword>
<dbReference type="Proteomes" id="UP000470771">
    <property type="component" value="Unassembled WGS sequence"/>
</dbReference>
<evidence type="ECO:0000313" key="12">
    <source>
        <dbReference type="EMBL" id="NBG66996.1"/>
    </source>
</evidence>
<dbReference type="InterPro" id="IPR036942">
    <property type="entry name" value="Beta-barrel_TonB_sf"/>
</dbReference>
<dbReference type="PANTHER" id="PTHR30069:SF40">
    <property type="entry name" value="TONB-DEPENDENT RECEPTOR NMB0964-RELATED"/>
    <property type="match status" value="1"/>
</dbReference>